<evidence type="ECO:0000313" key="2">
    <source>
        <dbReference type="Proteomes" id="UP000249016"/>
    </source>
</evidence>
<organism evidence="1 2">
    <name type="scientific">Spirosoma telluris</name>
    <dbReference type="NCBI Taxonomy" id="2183553"/>
    <lineage>
        <taxon>Bacteria</taxon>
        <taxon>Pseudomonadati</taxon>
        <taxon>Bacteroidota</taxon>
        <taxon>Cytophagia</taxon>
        <taxon>Cytophagales</taxon>
        <taxon>Cytophagaceae</taxon>
        <taxon>Spirosoma</taxon>
    </lineage>
</organism>
<evidence type="ECO:0000313" key="1">
    <source>
        <dbReference type="EMBL" id="RAI76632.1"/>
    </source>
</evidence>
<protein>
    <submittedName>
        <fullName evidence="1">Uncharacterized protein</fullName>
    </submittedName>
</protein>
<comment type="caution">
    <text evidence="1">The sequence shown here is derived from an EMBL/GenBank/DDBJ whole genome shotgun (WGS) entry which is preliminary data.</text>
</comment>
<dbReference type="OrthoDB" id="2617999at2"/>
<keyword evidence="2" id="KW-1185">Reference proteome</keyword>
<dbReference type="AlphaFoldDB" id="A0A327NN48"/>
<dbReference type="Proteomes" id="UP000249016">
    <property type="component" value="Unassembled WGS sequence"/>
</dbReference>
<name>A0A327NN48_9BACT</name>
<sequence>MSILFDIRGNLQAKPFIELSSSETEQFFVTPFDNTSKRHVLFEEYKRYTHDLRLLLDCPFYQWLDGSFISNKHNPGDIDLISFIDYTTYSEKEITIDKRFSKWAIGHHYVSLDAFTVWVYPAHHKYYAVFQADCAYWNDWFGNTRYNRNRKRFGKGFVQVNID</sequence>
<dbReference type="Pfam" id="PF22014">
    <property type="entry name" value="DUF6932"/>
    <property type="match status" value="1"/>
</dbReference>
<proteinExistence type="predicted"/>
<accession>A0A327NN48</accession>
<dbReference type="EMBL" id="QLII01000001">
    <property type="protein sequence ID" value="RAI76632.1"/>
    <property type="molecule type" value="Genomic_DNA"/>
</dbReference>
<dbReference type="InterPro" id="IPR053860">
    <property type="entry name" value="DUF6932"/>
</dbReference>
<gene>
    <name evidence="1" type="ORF">HMF3257_25165</name>
</gene>
<dbReference type="RefSeq" id="WP_111346481.1">
    <property type="nucleotide sequence ID" value="NZ_QLII01000001.1"/>
</dbReference>
<reference evidence="1 2" key="1">
    <citation type="submission" date="2018-06" db="EMBL/GenBank/DDBJ databases">
        <title>Spirosoma sp. HMF3257 Genome sequencing and assembly.</title>
        <authorList>
            <person name="Kang H."/>
            <person name="Cha I."/>
            <person name="Kim H."/>
            <person name="Kang J."/>
            <person name="Joh K."/>
        </authorList>
    </citation>
    <scope>NUCLEOTIDE SEQUENCE [LARGE SCALE GENOMIC DNA]</scope>
    <source>
        <strain evidence="1 2">HMF3257</strain>
    </source>
</reference>